<evidence type="ECO:0000256" key="4">
    <source>
        <dbReference type="ARBA" id="ARBA00023004"/>
    </source>
</evidence>
<dbReference type="EC" id="2.7.7.65" evidence="2"/>
<dbReference type="NCBIfam" id="NF033749">
    <property type="entry name" value="bact_hemeryth"/>
    <property type="match status" value="1"/>
</dbReference>
<dbReference type="SUPFAM" id="SSF47188">
    <property type="entry name" value="Hemerythrin-like"/>
    <property type="match status" value="1"/>
</dbReference>
<feature type="domain" description="GGDEF" evidence="7">
    <location>
        <begin position="235"/>
        <end position="368"/>
    </location>
</feature>
<gene>
    <name evidence="8" type="ORF">R0135_10680</name>
</gene>
<evidence type="ECO:0000259" key="7">
    <source>
        <dbReference type="PROSITE" id="PS50887"/>
    </source>
</evidence>
<dbReference type="InterPro" id="IPR012827">
    <property type="entry name" value="Hemerythrin_metal-bd"/>
</dbReference>
<evidence type="ECO:0000256" key="3">
    <source>
        <dbReference type="ARBA" id="ARBA00022723"/>
    </source>
</evidence>
<reference evidence="8 9" key="1">
    <citation type="submission" date="2023-10" db="EMBL/GenBank/DDBJ databases">
        <title>Two novel species belonging to the OM43/NOR5 clade.</title>
        <authorList>
            <person name="Park M."/>
        </authorList>
    </citation>
    <scope>NUCLEOTIDE SEQUENCE [LARGE SCALE GENOMIC DNA]</scope>
    <source>
        <strain evidence="8 9">IMCC43200</strain>
    </source>
</reference>
<dbReference type="InterPro" id="IPR012312">
    <property type="entry name" value="Hemerythrin-like"/>
</dbReference>
<dbReference type="Gene3D" id="3.30.70.270">
    <property type="match status" value="1"/>
</dbReference>
<dbReference type="RefSeq" id="WP_407346833.1">
    <property type="nucleotide sequence ID" value="NZ_CP136864.1"/>
</dbReference>
<dbReference type="NCBIfam" id="TIGR00254">
    <property type="entry name" value="GGDEF"/>
    <property type="match status" value="1"/>
</dbReference>
<dbReference type="Gene3D" id="1.20.120.50">
    <property type="entry name" value="Hemerythrin-like"/>
    <property type="match status" value="1"/>
</dbReference>
<comment type="catalytic activity">
    <reaction evidence="5">
        <text>2 GTP = 3',3'-c-di-GMP + 2 diphosphate</text>
        <dbReference type="Rhea" id="RHEA:24898"/>
        <dbReference type="ChEBI" id="CHEBI:33019"/>
        <dbReference type="ChEBI" id="CHEBI:37565"/>
        <dbReference type="ChEBI" id="CHEBI:58805"/>
        <dbReference type="EC" id="2.7.7.65"/>
    </reaction>
</comment>
<dbReference type="PANTHER" id="PTHR45138:SF9">
    <property type="entry name" value="DIGUANYLATE CYCLASE DGCM-RELATED"/>
    <property type="match status" value="1"/>
</dbReference>
<dbReference type="PANTHER" id="PTHR45138">
    <property type="entry name" value="REGULATORY COMPONENTS OF SENSORY TRANSDUCTION SYSTEM"/>
    <property type="match status" value="1"/>
</dbReference>
<accession>A0ABZ0I2C6</accession>
<evidence type="ECO:0000313" key="8">
    <source>
        <dbReference type="EMBL" id="WOJ92251.1"/>
    </source>
</evidence>
<dbReference type="NCBIfam" id="TIGR02481">
    <property type="entry name" value="hemeryth_dom"/>
    <property type="match status" value="1"/>
</dbReference>
<proteinExistence type="inferred from homology"/>
<keyword evidence="3" id="KW-0479">Metal-binding</keyword>
<dbReference type="InterPro" id="IPR035938">
    <property type="entry name" value="Hemerythrin-like_sf"/>
</dbReference>
<sequence length="378" mass="41865">MESFHWDAAFVTGLNEVDEQHHKLVDLINELGDAISADSADDAEVSSIIQQLFSYSQYHFAEEERMMRAANVDQRHQVAHLSRHKNFLEEVQYIHANMTTDANAASHLLEFLTHWLAYHILGSDQNLARQVKAIESGVSAKQAFEDEEQRASDATGPLLAALNGLFQQVSTRNRELMRLNQSLEAKVAERTRALTELNTQLDELANTDTLTQLPNRRHVMEFLTDAWQESLLADSPLACMMIDADHFKEINDRYGHEAGDQVLKILAAQLKNGSAKDDLLARLGGDEFLIICPNTTLEDALARAERLKSAIAGLSVIAGEGVWSGSVSIGVAVREPALRDHIALVKKADQSVYEAKRAGKSCVKSLQADELLNQVLSG</sequence>
<dbReference type="Proteomes" id="UP001626537">
    <property type="component" value="Chromosome"/>
</dbReference>
<dbReference type="SMART" id="SM00267">
    <property type="entry name" value="GGDEF"/>
    <property type="match status" value="1"/>
</dbReference>
<dbReference type="SUPFAM" id="SSF55073">
    <property type="entry name" value="Nucleotide cyclase"/>
    <property type="match status" value="1"/>
</dbReference>
<organism evidence="8 9">
    <name type="scientific">Congregibacter variabilis</name>
    <dbReference type="NCBI Taxonomy" id="3081200"/>
    <lineage>
        <taxon>Bacteria</taxon>
        <taxon>Pseudomonadati</taxon>
        <taxon>Pseudomonadota</taxon>
        <taxon>Gammaproteobacteria</taxon>
        <taxon>Cellvibrionales</taxon>
        <taxon>Halieaceae</taxon>
        <taxon>Congregibacter</taxon>
    </lineage>
</organism>
<keyword evidence="9" id="KW-1185">Reference proteome</keyword>
<evidence type="ECO:0000256" key="5">
    <source>
        <dbReference type="ARBA" id="ARBA00034247"/>
    </source>
</evidence>
<name>A0ABZ0I2C6_9GAMM</name>
<evidence type="ECO:0000256" key="1">
    <source>
        <dbReference type="ARBA" id="ARBA00010587"/>
    </source>
</evidence>
<comment type="similarity">
    <text evidence="1">Belongs to the hemerythrin family.</text>
</comment>
<keyword evidence="6" id="KW-0175">Coiled coil</keyword>
<dbReference type="EMBL" id="CP136864">
    <property type="protein sequence ID" value="WOJ92251.1"/>
    <property type="molecule type" value="Genomic_DNA"/>
</dbReference>
<dbReference type="Pfam" id="PF01814">
    <property type="entry name" value="Hemerythrin"/>
    <property type="match status" value="1"/>
</dbReference>
<feature type="coiled-coil region" evidence="6">
    <location>
        <begin position="166"/>
        <end position="207"/>
    </location>
</feature>
<dbReference type="PROSITE" id="PS50887">
    <property type="entry name" value="GGDEF"/>
    <property type="match status" value="1"/>
</dbReference>
<dbReference type="InterPro" id="IPR050469">
    <property type="entry name" value="Diguanylate_Cyclase"/>
</dbReference>
<evidence type="ECO:0000256" key="6">
    <source>
        <dbReference type="SAM" id="Coils"/>
    </source>
</evidence>
<dbReference type="CDD" id="cd01949">
    <property type="entry name" value="GGDEF"/>
    <property type="match status" value="1"/>
</dbReference>
<dbReference type="InterPro" id="IPR043128">
    <property type="entry name" value="Rev_trsase/Diguanyl_cyclase"/>
</dbReference>
<evidence type="ECO:0000313" key="9">
    <source>
        <dbReference type="Proteomes" id="UP001626537"/>
    </source>
</evidence>
<protein>
    <recommendedName>
        <fullName evidence="2">diguanylate cyclase</fullName>
        <ecNumber evidence="2">2.7.7.65</ecNumber>
    </recommendedName>
</protein>
<dbReference type="InterPro" id="IPR000160">
    <property type="entry name" value="GGDEF_dom"/>
</dbReference>
<dbReference type="Pfam" id="PF00990">
    <property type="entry name" value="GGDEF"/>
    <property type="match status" value="1"/>
</dbReference>
<dbReference type="CDD" id="cd12107">
    <property type="entry name" value="Hemerythrin"/>
    <property type="match status" value="1"/>
</dbReference>
<dbReference type="InterPro" id="IPR029787">
    <property type="entry name" value="Nucleotide_cyclase"/>
</dbReference>
<keyword evidence="4" id="KW-0408">Iron</keyword>
<evidence type="ECO:0000256" key="2">
    <source>
        <dbReference type="ARBA" id="ARBA00012528"/>
    </source>
</evidence>